<dbReference type="GO" id="GO:0110051">
    <property type="term" value="P:metabolite repair"/>
    <property type="evidence" value="ECO:0007669"/>
    <property type="project" value="TreeGrafter"/>
</dbReference>
<dbReference type="InterPro" id="IPR036652">
    <property type="entry name" value="YjeF_N_dom_sf"/>
</dbReference>
<dbReference type="PROSITE" id="PS01050">
    <property type="entry name" value="YJEF_C_2"/>
    <property type="match status" value="1"/>
</dbReference>
<evidence type="ECO:0000256" key="11">
    <source>
        <dbReference type="ARBA" id="ARBA00023235"/>
    </source>
</evidence>
<keyword evidence="7 17" id="KW-0067">ATP-binding</keyword>
<protein>
    <recommendedName>
        <fullName evidence="19">Bifunctional NAD(P)H-hydrate repair enzyme</fullName>
    </recommendedName>
    <alternativeName>
        <fullName evidence="19">Nicotinamide nucleotide repair protein</fullName>
    </alternativeName>
    <domain>
        <recommendedName>
            <fullName evidence="19">ADP-dependent (S)-NAD(P)H-hydrate dehydratase</fullName>
            <ecNumber evidence="19">4.2.1.136</ecNumber>
        </recommendedName>
        <alternativeName>
            <fullName evidence="19">ADP-dependent NAD(P)HX dehydratase</fullName>
        </alternativeName>
    </domain>
    <domain>
        <recommendedName>
            <fullName evidence="19">NAD(P)H-hydrate epimerase</fullName>
            <ecNumber evidence="19">5.1.99.6</ecNumber>
        </recommendedName>
    </domain>
</protein>
<dbReference type="PROSITE" id="PS51383">
    <property type="entry name" value="YJEF_C_3"/>
    <property type="match status" value="1"/>
</dbReference>
<feature type="binding site" evidence="18">
    <location>
        <begin position="58"/>
        <end position="62"/>
    </location>
    <ligand>
        <name>(6S)-NADPHX</name>
        <dbReference type="ChEBI" id="CHEBI:64076"/>
    </ligand>
</feature>
<evidence type="ECO:0000259" key="21">
    <source>
        <dbReference type="PROSITE" id="PS51385"/>
    </source>
</evidence>
<comment type="catalytic activity">
    <reaction evidence="1 18 19">
        <text>(6R)-NADHX = (6S)-NADHX</text>
        <dbReference type="Rhea" id="RHEA:32215"/>
        <dbReference type="ChEBI" id="CHEBI:64074"/>
        <dbReference type="ChEBI" id="CHEBI:64075"/>
        <dbReference type="EC" id="5.1.99.6"/>
    </reaction>
</comment>
<evidence type="ECO:0000256" key="5">
    <source>
        <dbReference type="ARBA" id="ARBA00022723"/>
    </source>
</evidence>
<feature type="binding site" evidence="18">
    <location>
        <position position="59"/>
    </location>
    <ligand>
        <name>K(+)</name>
        <dbReference type="ChEBI" id="CHEBI:29103"/>
    </ligand>
</feature>
<reference evidence="22" key="1">
    <citation type="submission" date="2022-09" db="EMBL/GenBank/DDBJ databases">
        <title>Complete Genomes of Fervidibacillus albus and Fervidibacillus halotolerans isolated from tidal flat sediments.</title>
        <authorList>
            <person name="Kwon K.K."/>
            <person name="Yang S.-H."/>
            <person name="Park M.J."/>
            <person name="Oh H.-M."/>
        </authorList>
    </citation>
    <scope>NUCLEOTIDE SEQUENCE</scope>
    <source>
        <strain evidence="22">MEBiC13591</strain>
    </source>
</reference>
<name>A0A9E8RWU1_9BACI</name>
<evidence type="ECO:0000256" key="15">
    <source>
        <dbReference type="ARBA" id="ARBA00048238"/>
    </source>
</evidence>
<evidence type="ECO:0000256" key="7">
    <source>
        <dbReference type="ARBA" id="ARBA00022840"/>
    </source>
</evidence>
<keyword evidence="8 17" id="KW-0521">NADP</keyword>
<dbReference type="GO" id="GO:0052855">
    <property type="term" value="F:ADP-dependent NAD(P)H-hydrate dehydratase activity"/>
    <property type="evidence" value="ECO:0007669"/>
    <property type="project" value="UniProtKB-UniRule"/>
</dbReference>
<dbReference type="RefSeq" id="WP_275418858.1">
    <property type="nucleotide sequence ID" value="NZ_CP106878.1"/>
</dbReference>
<keyword evidence="6 17" id="KW-0547">Nucleotide-binding</keyword>
<feature type="binding site" evidence="18">
    <location>
        <begin position="124"/>
        <end position="130"/>
    </location>
    <ligand>
        <name>(6S)-NADPHX</name>
        <dbReference type="ChEBI" id="CHEBI:64076"/>
    </ligand>
</feature>
<comment type="catalytic activity">
    <reaction evidence="2 18 19">
        <text>(6R)-NADPHX = (6S)-NADPHX</text>
        <dbReference type="Rhea" id="RHEA:32227"/>
        <dbReference type="ChEBI" id="CHEBI:64076"/>
        <dbReference type="ChEBI" id="CHEBI:64077"/>
        <dbReference type="EC" id="5.1.99.6"/>
    </reaction>
</comment>
<comment type="function">
    <text evidence="17">Catalyzes the dehydration of the S-form of NAD(P)HX at the expense of ADP, which is converted to AMP. Together with NAD(P)HX epimerase, which catalyzes the epimerization of the S- and R-forms, the enzyme allows the repair of both epimers of NAD(P)HX, a damaged form of NAD(P)H that is a result of enzymatic or heat-dependent hydration.</text>
</comment>
<dbReference type="SUPFAM" id="SSF64153">
    <property type="entry name" value="YjeF N-terminal domain-like"/>
    <property type="match status" value="1"/>
</dbReference>
<comment type="similarity">
    <text evidence="3 19">In the N-terminal section; belongs to the NnrE/AIBP family.</text>
</comment>
<dbReference type="PIRSF" id="PIRSF017184">
    <property type="entry name" value="Nnr"/>
    <property type="match status" value="1"/>
</dbReference>
<comment type="cofactor">
    <cofactor evidence="18 19">
        <name>K(+)</name>
        <dbReference type="ChEBI" id="CHEBI:29103"/>
    </cofactor>
    <text evidence="18 19">Binds 1 potassium ion per subunit.</text>
</comment>
<dbReference type="PROSITE" id="PS51385">
    <property type="entry name" value="YJEF_N"/>
    <property type="match status" value="1"/>
</dbReference>
<dbReference type="InterPro" id="IPR030677">
    <property type="entry name" value="Nnr"/>
</dbReference>
<evidence type="ECO:0000313" key="22">
    <source>
        <dbReference type="EMBL" id="WAA11041.1"/>
    </source>
</evidence>
<evidence type="ECO:0000256" key="2">
    <source>
        <dbReference type="ARBA" id="ARBA00000909"/>
    </source>
</evidence>
<keyword evidence="11 18" id="KW-0413">Isomerase</keyword>
<organism evidence="22 23">
    <name type="scientific">Fervidibacillus albus</name>
    <dbReference type="NCBI Taxonomy" id="2980026"/>
    <lineage>
        <taxon>Bacteria</taxon>
        <taxon>Bacillati</taxon>
        <taxon>Bacillota</taxon>
        <taxon>Bacilli</taxon>
        <taxon>Bacillales</taxon>
        <taxon>Bacillaceae</taxon>
        <taxon>Fervidibacillus</taxon>
    </lineage>
</organism>
<evidence type="ECO:0000256" key="13">
    <source>
        <dbReference type="ARBA" id="ARBA00023268"/>
    </source>
</evidence>
<feature type="binding site" evidence="18">
    <location>
        <position position="153"/>
    </location>
    <ligand>
        <name>(6S)-NADPHX</name>
        <dbReference type="ChEBI" id="CHEBI:64076"/>
    </ligand>
</feature>
<evidence type="ECO:0000256" key="10">
    <source>
        <dbReference type="ARBA" id="ARBA00023027"/>
    </source>
</evidence>
<evidence type="ECO:0000256" key="12">
    <source>
        <dbReference type="ARBA" id="ARBA00023239"/>
    </source>
</evidence>
<keyword evidence="10 17" id="KW-0520">NAD</keyword>
<evidence type="ECO:0000256" key="16">
    <source>
        <dbReference type="ARBA" id="ARBA00049209"/>
    </source>
</evidence>
<dbReference type="GO" id="GO:0046872">
    <property type="term" value="F:metal ion binding"/>
    <property type="evidence" value="ECO:0007669"/>
    <property type="project" value="UniProtKB-UniRule"/>
</dbReference>
<keyword evidence="5 18" id="KW-0479">Metal-binding</keyword>
<dbReference type="InterPro" id="IPR000631">
    <property type="entry name" value="CARKD"/>
</dbReference>
<evidence type="ECO:0000256" key="19">
    <source>
        <dbReference type="PIRNR" id="PIRNR017184"/>
    </source>
</evidence>
<comment type="caution">
    <text evidence="17">Lacks conserved residue(s) required for the propagation of feature annotation.</text>
</comment>
<dbReference type="AlphaFoldDB" id="A0A9E8RWU1"/>
<feature type="binding site" evidence="17">
    <location>
        <position position="310"/>
    </location>
    <ligand>
        <name>(6S)-NADPHX</name>
        <dbReference type="ChEBI" id="CHEBI:64076"/>
    </ligand>
</feature>
<evidence type="ECO:0000313" key="23">
    <source>
        <dbReference type="Proteomes" id="UP001164718"/>
    </source>
</evidence>
<dbReference type="EMBL" id="CP106878">
    <property type="protein sequence ID" value="WAA11041.1"/>
    <property type="molecule type" value="Genomic_DNA"/>
</dbReference>
<feature type="binding site" evidence="17">
    <location>
        <position position="422"/>
    </location>
    <ligand>
        <name>(6S)-NADPHX</name>
        <dbReference type="ChEBI" id="CHEBI:64076"/>
    </ligand>
</feature>
<feature type="binding site" evidence="17">
    <location>
        <position position="421"/>
    </location>
    <ligand>
        <name>AMP</name>
        <dbReference type="ChEBI" id="CHEBI:456215"/>
    </ligand>
</feature>
<dbReference type="GO" id="GO:0005524">
    <property type="term" value="F:ATP binding"/>
    <property type="evidence" value="ECO:0007669"/>
    <property type="project" value="UniProtKB-UniRule"/>
</dbReference>
<comment type="catalytic activity">
    <reaction evidence="16 17 19">
        <text>(6S)-NADPHX + ADP = AMP + phosphate + NADPH + H(+)</text>
        <dbReference type="Rhea" id="RHEA:32235"/>
        <dbReference type="ChEBI" id="CHEBI:15378"/>
        <dbReference type="ChEBI" id="CHEBI:43474"/>
        <dbReference type="ChEBI" id="CHEBI:57783"/>
        <dbReference type="ChEBI" id="CHEBI:64076"/>
        <dbReference type="ChEBI" id="CHEBI:456215"/>
        <dbReference type="ChEBI" id="CHEBI:456216"/>
        <dbReference type="EC" id="4.2.1.136"/>
    </reaction>
</comment>
<gene>
    <name evidence="17" type="primary">nnrD</name>
    <name evidence="18" type="synonym">nnrE</name>
    <name evidence="22" type="ORF">OE104_06975</name>
</gene>
<dbReference type="KEGG" id="faf:OE104_06975"/>
<comment type="function">
    <text evidence="18">Catalyzes the epimerization of the S- and R-forms of NAD(P)HX, a damaged form of NAD(P)H that is a result of enzymatic or heat-dependent hydration. This is a prerequisite for the S-specific NAD(P)H-hydrate dehydratase to allow the repair of both epimers of NAD(P)HX.</text>
</comment>
<dbReference type="Gene3D" id="3.40.1190.20">
    <property type="match status" value="1"/>
</dbReference>
<dbReference type="PANTHER" id="PTHR12592">
    <property type="entry name" value="ATP-DEPENDENT (S)-NAD(P)H-HYDRATE DEHYDRATASE FAMILY MEMBER"/>
    <property type="match status" value="1"/>
</dbReference>
<dbReference type="EC" id="4.2.1.136" evidence="19"/>
<keyword evidence="23" id="KW-1185">Reference proteome</keyword>
<keyword evidence="12 17" id="KW-0456">Lyase</keyword>
<comment type="catalytic activity">
    <reaction evidence="15 17 19">
        <text>(6S)-NADHX + ADP = AMP + phosphate + NADH + H(+)</text>
        <dbReference type="Rhea" id="RHEA:32223"/>
        <dbReference type="ChEBI" id="CHEBI:15378"/>
        <dbReference type="ChEBI" id="CHEBI:43474"/>
        <dbReference type="ChEBI" id="CHEBI:57945"/>
        <dbReference type="ChEBI" id="CHEBI:64074"/>
        <dbReference type="ChEBI" id="CHEBI:456215"/>
        <dbReference type="ChEBI" id="CHEBI:456216"/>
        <dbReference type="EC" id="4.2.1.136"/>
    </reaction>
</comment>
<comment type="similarity">
    <text evidence="18">Belongs to the NnrE/AIBP family.</text>
</comment>
<evidence type="ECO:0000256" key="9">
    <source>
        <dbReference type="ARBA" id="ARBA00022958"/>
    </source>
</evidence>
<dbReference type="InterPro" id="IPR004443">
    <property type="entry name" value="YjeF_N_dom"/>
</dbReference>
<feature type="binding site" evidence="17">
    <location>
        <position position="355"/>
    </location>
    <ligand>
        <name>(6S)-NADPHX</name>
        <dbReference type="ChEBI" id="CHEBI:64076"/>
    </ligand>
</feature>
<dbReference type="InterPro" id="IPR029056">
    <property type="entry name" value="Ribokinase-like"/>
</dbReference>
<evidence type="ECO:0000256" key="1">
    <source>
        <dbReference type="ARBA" id="ARBA00000013"/>
    </source>
</evidence>
<comment type="function">
    <text evidence="14 19">Bifunctional enzyme that catalyzes the epimerization of the S- and R-forms of NAD(P)HX and the dehydration of the S-form of NAD(P)HX at the expense of ADP, which is converted to AMP. This allows the repair of both epimers of NAD(P)HX, a damaged form of NAD(P)H that is a result of enzymatic or heat-dependent hydration.</text>
</comment>
<evidence type="ECO:0000259" key="20">
    <source>
        <dbReference type="PROSITE" id="PS51383"/>
    </source>
</evidence>
<evidence type="ECO:0000256" key="4">
    <source>
        <dbReference type="ARBA" id="ARBA00009524"/>
    </source>
</evidence>
<dbReference type="InterPro" id="IPR017953">
    <property type="entry name" value="Carbohydrate_kinase_pred_CS"/>
</dbReference>
<comment type="similarity">
    <text evidence="4 19">In the C-terminal section; belongs to the NnrD/CARKD family.</text>
</comment>
<feature type="binding site" evidence="18">
    <location>
        <position position="156"/>
    </location>
    <ligand>
        <name>K(+)</name>
        <dbReference type="ChEBI" id="CHEBI:29103"/>
    </ligand>
</feature>
<dbReference type="GO" id="GO:0052856">
    <property type="term" value="F:NAD(P)HX epimerase activity"/>
    <property type="evidence" value="ECO:0007669"/>
    <property type="project" value="UniProtKB-UniRule"/>
</dbReference>
<evidence type="ECO:0000256" key="18">
    <source>
        <dbReference type="HAMAP-Rule" id="MF_01966"/>
    </source>
</evidence>
<dbReference type="Pfam" id="PF03853">
    <property type="entry name" value="YjeF_N"/>
    <property type="match status" value="1"/>
</dbReference>
<dbReference type="PANTHER" id="PTHR12592:SF0">
    <property type="entry name" value="ATP-DEPENDENT (S)-NAD(P)H-HYDRATE DEHYDRATASE"/>
    <property type="match status" value="1"/>
</dbReference>
<keyword evidence="9 18" id="KW-0630">Potassium</keyword>
<dbReference type="Gene3D" id="3.40.50.10260">
    <property type="entry name" value="YjeF N-terminal domain"/>
    <property type="match status" value="1"/>
</dbReference>
<feature type="domain" description="YjeF C-terminal" evidence="20">
    <location>
        <begin position="213"/>
        <end position="481"/>
    </location>
</feature>
<evidence type="ECO:0000256" key="8">
    <source>
        <dbReference type="ARBA" id="ARBA00022857"/>
    </source>
</evidence>
<comment type="similarity">
    <text evidence="17">Belongs to the NnrD/CARKD family.</text>
</comment>
<evidence type="ECO:0000256" key="3">
    <source>
        <dbReference type="ARBA" id="ARBA00006001"/>
    </source>
</evidence>
<proteinExistence type="inferred from homology"/>
<dbReference type="NCBIfam" id="TIGR00197">
    <property type="entry name" value="yjeF_nterm"/>
    <property type="match status" value="1"/>
</dbReference>
<dbReference type="SUPFAM" id="SSF53613">
    <property type="entry name" value="Ribokinase-like"/>
    <property type="match status" value="1"/>
</dbReference>
<dbReference type="EC" id="5.1.99.6" evidence="19"/>
<evidence type="ECO:0000256" key="6">
    <source>
        <dbReference type="ARBA" id="ARBA00022741"/>
    </source>
</evidence>
<dbReference type="HAMAP" id="MF_01966">
    <property type="entry name" value="NADHX_epimerase"/>
    <property type="match status" value="1"/>
</dbReference>
<dbReference type="CDD" id="cd01171">
    <property type="entry name" value="YXKO-related"/>
    <property type="match status" value="1"/>
</dbReference>
<comment type="subunit">
    <text evidence="17">Homotetramer.</text>
</comment>
<dbReference type="Proteomes" id="UP001164718">
    <property type="component" value="Chromosome"/>
</dbReference>
<dbReference type="HAMAP" id="MF_01965">
    <property type="entry name" value="NADHX_dehydratase"/>
    <property type="match status" value="1"/>
</dbReference>
<dbReference type="GO" id="GO:0046496">
    <property type="term" value="P:nicotinamide nucleotide metabolic process"/>
    <property type="evidence" value="ECO:0007669"/>
    <property type="project" value="UniProtKB-UniRule"/>
</dbReference>
<keyword evidence="13" id="KW-0511">Multifunctional enzyme</keyword>
<feature type="binding site" evidence="18">
    <location>
        <position position="135"/>
    </location>
    <ligand>
        <name>(6S)-NADPHX</name>
        <dbReference type="ChEBI" id="CHEBI:64076"/>
    </ligand>
</feature>
<dbReference type="Pfam" id="PF01256">
    <property type="entry name" value="Carb_kinase"/>
    <property type="match status" value="1"/>
</dbReference>
<comment type="cofactor">
    <cofactor evidence="17">
        <name>Mg(2+)</name>
        <dbReference type="ChEBI" id="CHEBI:18420"/>
    </cofactor>
</comment>
<evidence type="ECO:0000256" key="17">
    <source>
        <dbReference type="HAMAP-Rule" id="MF_01965"/>
    </source>
</evidence>
<accession>A0A9E8RWU1</accession>
<evidence type="ECO:0000256" key="14">
    <source>
        <dbReference type="ARBA" id="ARBA00025153"/>
    </source>
</evidence>
<feature type="domain" description="YjeF N-terminal" evidence="21">
    <location>
        <begin position="11"/>
        <end position="209"/>
    </location>
</feature>
<feature type="binding site" evidence="18">
    <location>
        <position position="120"/>
    </location>
    <ligand>
        <name>K(+)</name>
        <dbReference type="ChEBI" id="CHEBI:29103"/>
    </ligand>
</feature>
<sequence>MKLYIYREEEIRKVDTEAMEHGLPVNTLMENAGRGLFEKIAKHVTKEMSILILAGKGNNGGDGIVLARYLQLNGYETDLVFPFGMPASVTATEHFRFYKNLHFPFSTSINKEKHYDVIIDSLLGIGTRLPLNEMYIDCITWCNEQPALRIAVDLPTGVLADQGNTDIAFRADYTYALHGCKPSAFLLPAAHFYGEVDVIDLGLPHTSNWKLWDGNDVARTLSDRSTFSHKGSFGTGLLLAGSDEMPGSALLAGLGAMKTGIGKLVIGTSKFVASTISNRLPEATYWFDGLQRCAKGHLVKGIRAAAIGPGLNAPYLVEEAINCLWERDIPLLMDAGALTEREYAPRETPVIITPHPGEFSRMTGKTVEEIQSDRIKLASEYAINHRMIVVLKGTYTVIAYPDGTGVINTSGNHCLAKGGSGDTLTGMLLALLCTEEDIKSAVANGVYLHGACADEIVKNKDARAVSIGELTDVLGTVLQRIKG</sequence>
<feature type="binding site" evidence="17">
    <location>
        <begin position="392"/>
        <end position="396"/>
    </location>
    <ligand>
        <name>AMP</name>
        <dbReference type="ChEBI" id="CHEBI:456215"/>
    </ligand>
</feature>
<dbReference type="NCBIfam" id="TIGR00196">
    <property type="entry name" value="yjeF_cterm"/>
    <property type="match status" value="1"/>
</dbReference>